<evidence type="ECO:0000256" key="21">
    <source>
        <dbReference type="PIRSR" id="PIRSR000006-2"/>
    </source>
</evidence>
<dbReference type="GO" id="GO:0005886">
    <property type="term" value="C:plasma membrane"/>
    <property type="evidence" value="ECO:0007669"/>
    <property type="project" value="UniProtKB-SubCell"/>
</dbReference>
<feature type="binding site" description="covalent" evidence="21">
    <location>
        <position position="135"/>
    </location>
    <ligand>
        <name>heme c</name>
        <dbReference type="ChEBI" id="CHEBI:61717"/>
        <label>1</label>
    </ligand>
</feature>
<keyword evidence="11" id="KW-0677">Repeat</keyword>
<dbReference type="GO" id="GO:0016491">
    <property type="term" value="F:oxidoreductase activity"/>
    <property type="evidence" value="ECO:0007669"/>
    <property type="project" value="UniProtKB-KW"/>
</dbReference>
<evidence type="ECO:0000256" key="19">
    <source>
        <dbReference type="PIRNR" id="PIRNR000006"/>
    </source>
</evidence>
<name>A0A0S2KGX6_9GAMM</name>
<dbReference type="RefSeq" id="WP_058022616.1">
    <property type="nucleotide sequence ID" value="NZ_CP013189.1"/>
</dbReference>
<keyword evidence="15 19" id="KW-0560">Oxidoreductase</keyword>
<dbReference type="InterPro" id="IPR009056">
    <property type="entry name" value="Cyt_c-like_dom"/>
</dbReference>
<keyword evidence="10 19" id="KW-0479">Metal-binding</keyword>
<keyword evidence="7 19" id="KW-0349">Heme</keyword>
<reference evidence="24 25" key="1">
    <citation type="submission" date="2015-11" db="EMBL/GenBank/DDBJ databases">
        <authorList>
            <person name="Zhang Y."/>
            <person name="Guo Z."/>
        </authorList>
    </citation>
    <scope>NUCLEOTIDE SEQUENCE [LARGE SCALE GENOMIC DNA]</scope>
    <source>
        <strain evidence="24 25">KCTC 32221</strain>
    </source>
</reference>
<dbReference type="Pfam" id="PF13442">
    <property type="entry name" value="Cytochrome_CBB3"/>
    <property type="match status" value="2"/>
</dbReference>
<evidence type="ECO:0000256" key="16">
    <source>
        <dbReference type="ARBA" id="ARBA00023004"/>
    </source>
</evidence>
<feature type="binding site" description="covalent" evidence="21">
    <location>
        <position position="224"/>
    </location>
    <ligand>
        <name>heme c</name>
        <dbReference type="ChEBI" id="CHEBI:61717"/>
        <label>2</label>
    </ligand>
</feature>
<dbReference type="GO" id="GO:0009055">
    <property type="term" value="F:electron transfer activity"/>
    <property type="evidence" value="ECO:0007669"/>
    <property type="project" value="InterPro"/>
</dbReference>
<evidence type="ECO:0000256" key="13">
    <source>
        <dbReference type="ARBA" id="ARBA00022982"/>
    </source>
</evidence>
<evidence type="ECO:0000256" key="6">
    <source>
        <dbReference type="ARBA" id="ARBA00022519"/>
    </source>
</evidence>
<dbReference type="PROSITE" id="PS51007">
    <property type="entry name" value="CYTC"/>
    <property type="match status" value="2"/>
</dbReference>
<evidence type="ECO:0000256" key="22">
    <source>
        <dbReference type="SAM" id="Phobius"/>
    </source>
</evidence>
<keyword evidence="12 19" id="KW-0375">Hydrogen ion transport</keyword>
<evidence type="ECO:0000256" key="2">
    <source>
        <dbReference type="ARBA" id="ARBA00004673"/>
    </source>
</evidence>
<dbReference type="Proteomes" id="UP000065641">
    <property type="component" value="Chromosome"/>
</dbReference>
<evidence type="ECO:0000256" key="20">
    <source>
        <dbReference type="PIRSR" id="PIRSR000006-1"/>
    </source>
</evidence>
<dbReference type="GO" id="GO:1902600">
    <property type="term" value="P:proton transmembrane transport"/>
    <property type="evidence" value="ECO:0007669"/>
    <property type="project" value="UniProtKB-KW"/>
</dbReference>
<protein>
    <recommendedName>
        <fullName evidence="19">Cbb3-type cytochrome c oxidase subunit</fullName>
    </recommendedName>
</protein>
<dbReference type="InterPro" id="IPR050597">
    <property type="entry name" value="Cytochrome_c_Oxidase_Subunit"/>
</dbReference>
<feature type="binding site" description="covalent" evidence="21">
    <location>
        <position position="221"/>
    </location>
    <ligand>
        <name>heme c</name>
        <dbReference type="ChEBI" id="CHEBI:61717"/>
        <label>2</label>
    </ligand>
</feature>
<dbReference type="PRINTS" id="PR00605">
    <property type="entry name" value="CYTCHROMECIC"/>
</dbReference>
<evidence type="ECO:0000256" key="14">
    <source>
        <dbReference type="ARBA" id="ARBA00022989"/>
    </source>
</evidence>
<feature type="transmembrane region" description="Helical" evidence="22">
    <location>
        <begin position="54"/>
        <end position="72"/>
    </location>
</feature>
<dbReference type="InterPro" id="IPR032858">
    <property type="entry name" value="CcoP_N"/>
</dbReference>
<dbReference type="AlphaFoldDB" id="A0A0S2KGX6"/>
<feature type="binding site" description="covalent" evidence="21">
    <location>
        <position position="138"/>
    </location>
    <ligand>
        <name>heme c</name>
        <dbReference type="ChEBI" id="CHEBI:61717"/>
        <label>1</label>
    </ligand>
</feature>
<gene>
    <name evidence="24" type="ORF">PS2015_2569</name>
</gene>
<comment type="pathway">
    <text evidence="2 19">Energy metabolism; oxidative phosphorylation.</text>
</comment>
<keyword evidence="25" id="KW-1185">Reference proteome</keyword>
<keyword evidence="9 22" id="KW-0812">Transmembrane</keyword>
<evidence type="ECO:0000256" key="17">
    <source>
        <dbReference type="ARBA" id="ARBA00023065"/>
    </source>
</evidence>
<proteinExistence type="inferred from homology"/>
<keyword evidence="13 19" id="KW-0249">Electron transport</keyword>
<dbReference type="GO" id="GO:0006119">
    <property type="term" value="P:oxidative phosphorylation"/>
    <property type="evidence" value="ECO:0007669"/>
    <property type="project" value="UniProtKB-UniPathway"/>
</dbReference>
<dbReference type="PANTHER" id="PTHR33751">
    <property type="entry name" value="CBB3-TYPE CYTOCHROME C OXIDASE SUBUNIT FIXP"/>
    <property type="match status" value="1"/>
</dbReference>
<evidence type="ECO:0000313" key="24">
    <source>
        <dbReference type="EMBL" id="ALO47202.1"/>
    </source>
</evidence>
<dbReference type="InterPro" id="IPR038414">
    <property type="entry name" value="CcoP_N_sf"/>
</dbReference>
<dbReference type="PATRIC" id="fig|1249552.3.peg.2586"/>
<evidence type="ECO:0000256" key="18">
    <source>
        <dbReference type="ARBA" id="ARBA00023136"/>
    </source>
</evidence>
<feature type="binding site" description="axial binding residue" evidence="20">
    <location>
        <position position="139"/>
    </location>
    <ligand>
        <name>heme c</name>
        <dbReference type="ChEBI" id="CHEBI:61717"/>
        <label>1</label>
    </ligand>
    <ligandPart>
        <name>Fe</name>
        <dbReference type="ChEBI" id="CHEBI:18248"/>
    </ligandPart>
</feature>
<dbReference type="InterPro" id="IPR036909">
    <property type="entry name" value="Cyt_c-like_dom_sf"/>
</dbReference>
<keyword evidence="17 19" id="KW-0406">Ion transport</keyword>
<dbReference type="InterPro" id="IPR008168">
    <property type="entry name" value="Cyt_C_IC"/>
</dbReference>
<keyword evidence="8 19" id="KW-0679">Respiratory chain</keyword>
<keyword evidence="14 22" id="KW-1133">Transmembrane helix</keyword>
<dbReference type="NCBIfam" id="TIGR00782">
    <property type="entry name" value="ccoP"/>
    <property type="match status" value="1"/>
</dbReference>
<feature type="binding site" description="axial binding residue" evidence="20">
    <location>
        <position position="225"/>
    </location>
    <ligand>
        <name>heme c</name>
        <dbReference type="ChEBI" id="CHEBI:61717"/>
        <label>2</label>
    </ligand>
    <ligandPart>
        <name>Fe</name>
        <dbReference type="ChEBI" id="CHEBI:18248"/>
    </ligandPart>
</feature>
<comment type="subcellular location">
    <subcellularLocation>
        <location evidence="1 19">Cell inner membrane</location>
    </subcellularLocation>
</comment>
<evidence type="ECO:0000256" key="8">
    <source>
        <dbReference type="ARBA" id="ARBA00022660"/>
    </source>
</evidence>
<feature type="binding site" description="axial binding residue" evidence="20">
    <location>
        <position position="178"/>
    </location>
    <ligand>
        <name>heme c</name>
        <dbReference type="ChEBI" id="CHEBI:61717"/>
        <label>2</label>
    </ligand>
    <ligandPart>
        <name>Fe</name>
        <dbReference type="ChEBI" id="CHEBI:18248"/>
    </ligandPart>
</feature>
<comment type="cofactor">
    <cofactor evidence="19 21">
        <name>heme c</name>
        <dbReference type="ChEBI" id="CHEBI:61717"/>
    </cofactor>
    <text evidence="19 21">Binds 2 heme C groups per subunit.</text>
</comment>
<evidence type="ECO:0000256" key="3">
    <source>
        <dbReference type="ARBA" id="ARBA00006113"/>
    </source>
</evidence>
<dbReference type="Gene3D" id="1.10.760.10">
    <property type="entry name" value="Cytochrome c-like domain"/>
    <property type="match status" value="2"/>
</dbReference>
<feature type="domain" description="Cytochrome c" evidence="23">
    <location>
        <begin position="122"/>
        <end position="201"/>
    </location>
</feature>
<dbReference type="UniPathway" id="UPA00705"/>
<feature type="binding site" description="axial binding residue" evidence="20">
    <location>
        <position position="266"/>
    </location>
    <ligand>
        <name>heme c</name>
        <dbReference type="ChEBI" id="CHEBI:61717"/>
        <label>1</label>
    </ligand>
    <ligandPart>
        <name>Fe</name>
        <dbReference type="ChEBI" id="CHEBI:18248"/>
    </ligandPart>
</feature>
<evidence type="ECO:0000256" key="11">
    <source>
        <dbReference type="ARBA" id="ARBA00022737"/>
    </source>
</evidence>
<evidence type="ECO:0000256" key="12">
    <source>
        <dbReference type="ARBA" id="ARBA00022781"/>
    </source>
</evidence>
<keyword evidence="4 19" id="KW-0813">Transport</keyword>
<keyword evidence="6 19" id="KW-0997">Cell inner membrane</keyword>
<feature type="transmembrane region" description="Helical" evidence="22">
    <location>
        <begin position="7"/>
        <end position="26"/>
    </location>
</feature>
<dbReference type="GO" id="GO:0005506">
    <property type="term" value="F:iron ion binding"/>
    <property type="evidence" value="ECO:0007669"/>
    <property type="project" value="InterPro"/>
</dbReference>
<keyword evidence="18 19" id="KW-0472">Membrane</keyword>
<dbReference type="GO" id="GO:0020037">
    <property type="term" value="F:heme binding"/>
    <property type="evidence" value="ECO:0007669"/>
    <property type="project" value="InterPro"/>
</dbReference>
<evidence type="ECO:0000256" key="5">
    <source>
        <dbReference type="ARBA" id="ARBA00022475"/>
    </source>
</evidence>
<keyword evidence="16 19" id="KW-0408">Iron</keyword>
<dbReference type="KEGG" id="pspi:PS2015_2569"/>
<evidence type="ECO:0000256" key="10">
    <source>
        <dbReference type="ARBA" id="ARBA00022723"/>
    </source>
</evidence>
<comment type="function">
    <text evidence="19">C-type cytochrome. Part of the cbb3-type cytochrome c oxidase complex.</text>
</comment>
<dbReference type="STRING" id="1249552.PS2015_2569"/>
<dbReference type="EMBL" id="CP013189">
    <property type="protein sequence ID" value="ALO47202.1"/>
    <property type="molecule type" value="Genomic_DNA"/>
</dbReference>
<dbReference type="PANTHER" id="PTHR33751:SF1">
    <property type="entry name" value="CBB3-TYPE CYTOCHROME C OXIDASE SUBUNIT FIXP"/>
    <property type="match status" value="1"/>
</dbReference>
<dbReference type="SUPFAM" id="SSF46626">
    <property type="entry name" value="Cytochrome c"/>
    <property type="match status" value="2"/>
</dbReference>
<dbReference type="Pfam" id="PF14715">
    <property type="entry name" value="FixP_N"/>
    <property type="match status" value="1"/>
</dbReference>
<keyword evidence="5 19" id="KW-1003">Cell membrane</keyword>
<dbReference type="PIRSF" id="PIRSF000006">
    <property type="entry name" value="Cbb3-Cox_fixP"/>
    <property type="match status" value="1"/>
</dbReference>
<dbReference type="Gene3D" id="6.10.280.130">
    <property type="match status" value="1"/>
</dbReference>
<organism evidence="24 25">
    <name type="scientific">Pseudohongiella spirulinae</name>
    <dbReference type="NCBI Taxonomy" id="1249552"/>
    <lineage>
        <taxon>Bacteria</taxon>
        <taxon>Pseudomonadati</taxon>
        <taxon>Pseudomonadota</taxon>
        <taxon>Gammaproteobacteria</taxon>
        <taxon>Pseudomonadales</taxon>
        <taxon>Pseudohongiellaceae</taxon>
        <taxon>Pseudohongiella</taxon>
    </lineage>
</organism>
<evidence type="ECO:0000256" key="1">
    <source>
        <dbReference type="ARBA" id="ARBA00004533"/>
    </source>
</evidence>
<evidence type="ECO:0000259" key="23">
    <source>
        <dbReference type="PROSITE" id="PS51007"/>
    </source>
</evidence>
<feature type="domain" description="Cytochrome c" evidence="23">
    <location>
        <begin position="208"/>
        <end position="289"/>
    </location>
</feature>
<comment type="subunit">
    <text evidence="19">Component of the cbb3-type cytochrome c oxidase.</text>
</comment>
<evidence type="ECO:0000256" key="9">
    <source>
        <dbReference type="ARBA" id="ARBA00022692"/>
    </source>
</evidence>
<dbReference type="InterPro" id="IPR004678">
    <property type="entry name" value="Cyt_c_oxidase_cbb3_su3"/>
</dbReference>
<evidence type="ECO:0000313" key="25">
    <source>
        <dbReference type="Proteomes" id="UP000065641"/>
    </source>
</evidence>
<comment type="similarity">
    <text evidence="3 19">Belongs to the CcoP / FixP family.</text>
</comment>
<sequence>MSTGFSLFVIIGTLGSLIVFALLLFFNRKVKNPGQTTGHVYDGIEEYDNPMPAWWFWGFVLSIIFALGYLIYFPGLGNFPGIGGWTSEQRLADQQQAAEERYGPIFAQYRQVPVEELAQNTAAMRMGQRLYATNCAQCHGSAGTGGNGFPNLTDAEWTWGSSPEQVTVTIAQGRRAIMPAWSGTLDEYGIRDVTEYLLRLSGRDHISNQADAGQAHFQQLCAACHGADGSGQPMLGAPDLTNDIWLYGGSREQIADVLRNGRNGVMPPFADRLGEDRIHILNAYVRSLAQ</sequence>
<evidence type="ECO:0000256" key="7">
    <source>
        <dbReference type="ARBA" id="ARBA00022617"/>
    </source>
</evidence>
<evidence type="ECO:0000256" key="4">
    <source>
        <dbReference type="ARBA" id="ARBA00022448"/>
    </source>
</evidence>
<dbReference type="OrthoDB" id="9811281at2"/>
<evidence type="ECO:0000256" key="15">
    <source>
        <dbReference type="ARBA" id="ARBA00023002"/>
    </source>
</evidence>
<accession>A0A0S2KGX6</accession>